<evidence type="ECO:0000256" key="11">
    <source>
        <dbReference type="ARBA" id="ARBA00057735"/>
    </source>
</evidence>
<evidence type="ECO:0000256" key="8">
    <source>
        <dbReference type="ARBA" id="ARBA00022840"/>
    </source>
</evidence>
<evidence type="ECO:0000313" key="14">
    <source>
        <dbReference type="EMBL" id="TCS64369.1"/>
    </source>
</evidence>
<dbReference type="InterPro" id="IPR027417">
    <property type="entry name" value="P-loop_NTPase"/>
</dbReference>
<dbReference type="Proteomes" id="UP000295304">
    <property type="component" value="Unassembled WGS sequence"/>
</dbReference>
<comment type="similarity">
    <text evidence="1 12">Belongs to the thymidylate kinase family.</text>
</comment>
<dbReference type="CDD" id="cd01672">
    <property type="entry name" value="TMPK"/>
    <property type="match status" value="1"/>
</dbReference>
<dbReference type="FunFam" id="3.40.50.300:FF:000225">
    <property type="entry name" value="Thymidylate kinase"/>
    <property type="match status" value="1"/>
</dbReference>
<dbReference type="RefSeq" id="WP_132938310.1">
    <property type="nucleotide sequence ID" value="NZ_CP119676.1"/>
</dbReference>
<comment type="catalytic activity">
    <reaction evidence="10 12">
        <text>dTMP + ATP = dTDP + ADP</text>
        <dbReference type="Rhea" id="RHEA:13517"/>
        <dbReference type="ChEBI" id="CHEBI:30616"/>
        <dbReference type="ChEBI" id="CHEBI:58369"/>
        <dbReference type="ChEBI" id="CHEBI:63528"/>
        <dbReference type="ChEBI" id="CHEBI:456216"/>
        <dbReference type="EC" id="2.7.4.9"/>
    </reaction>
</comment>
<comment type="caution">
    <text evidence="14">The sequence shown here is derived from an EMBL/GenBank/DDBJ whole genome shotgun (WGS) entry which is preliminary data.</text>
</comment>
<keyword evidence="7 12" id="KW-0418">Kinase</keyword>
<keyword evidence="5 12" id="KW-0545">Nucleotide biosynthesis</keyword>
<organism evidence="14 15">
    <name type="scientific">Varunaivibrio sulfuroxidans</name>
    <dbReference type="NCBI Taxonomy" id="1773489"/>
    <lineage>
        <taxon>Bacteria</taxon>
        <taxon>Pseudomonadati</taxon>
        <taxon>Pseudomonadota</taxon>
        <taxon>Alphaproteobacteria</taxon>
        <taxon>Rhodospirillales</taxon>
        <taxon>Magnetovibrionaceae</taxon>
        <taxon>Varunaivibrio</taxon>
    </lineage>
</organism>
<feature type="domain" description="Thymidylate kinase-like" evidence="13">
    <location>
        <begin position="14"/>
        <end position="204"/>
    </location>
</feature>
<dbReference type="SUPFAM" id="SSF52540">
    <property type="entry name" value="P-loop containing nucleoside triphosphate hydrolases"/>
    <property type="match status" value="1"/>
</dbReference>
<evidence type="ECO:0000313" key="15">
    <source>
        <dbReference type="Proteomes" id="UP000295304"/>
    </source>
</evidence>
<dbReference type="Gene3D" id="3.40.50.300">
    <property type="entry name" value="P-loop containing nucleotide triphosphate hydrolases"/>
    <property type="match status" value="1"/>
</dbReference>
<evidence type="ECO:0000256" key="6">
    <source>
        <dbReference type="ARBA" id="ARBA00022741"/>
    </source>
</evidence>
<evidence type="ECO:0000256" key="3">
    <source>
        <dbReference type="ARBA" id="ARBA00017144"/>
    </source>
</evidence>
<reference evidence="14 15" key="1">
    <citation type="submission" date="2019-03" db="EMBL/GenBank/DDBJ databases">
        <title>Genomic Encyclopedia of Type Strains, Phase IV (KMG-IV): sequencing the most valuable type-strain genomes for metagenomic binning, comparative biology and taxonomic classification.</title>
        <authorList>
            <person name="Goeker M."/>
        </authorList>
    </citation>
    <scope>NUCLEOTIDE SEQUENCE [LARGE SCALE GENOMIC DNA]</scope>
    <source>
        <strain evidence="14 15">DSM 101688</strain>
    </source>
</reference>
<keyword evidence="4 12" id="KW-0808">Transferase</keyword>
<dbReference type="GO" id="GO:0006227">
    <property type="term" value="P:dUDP biosynthetic process"/>
    <property type="evidence" value="ECO:0007669"/>
    <property type="project" value="TreeGrafter"/>
</dbReference>
<dbReference type="NCBIfam" id="TIGR00041">
    <property type="entry name" value="DTMP_kinase"/>
    <property type="match status" value="1"/>
</dbReference>
<accession>A0A4R3JE63</accession>
<keyword evidence="15" id="KW-1185">Reference proteome</keyword>
<gene>
    <name evidence="12" type="primary">tmk</name>
    <name evidence="14" type="ORF">EDD55_102414</name>
</gene>
<evidence type="ECO:0000256" key="10">
    <source>
        <dbReference type="ARBA" id="ARBA00048743"/>
    </source>
</evidence>
<dbReference type="GO" id="GO:0005524">
    <property type="term" value="F:ATP binding"/>
    <property type="evidence" value="ECO:0007669"/>
    <property type="project" value="UniProtKB-UniRule"/>
</dbReference>
<keyword evidence="8 12" id="KW-0067">ATP-binding</keyword>
<dbReference type="EMBL" id="SLZW01000002">
    <property type="protein sequence ID" value="TCS64369.1"/>
    <property type="molecule type" value="Genomic_DNA"/>
</dbReference>
<dbReference type="InterPro" id="IPR018094">
    <property type="entry name" value="Thymidylate_kinase"/>
</dbReference>
<dbReference type="AlphaFoldDB" id="A0A4R3JE63"/>
<dbReference type="InterPro" id="IPR018095">
    <property type="entry name" value="Thymidylate_kin_CS"/>
</dbReference>
<dbReference type="EC" id="2.7.4.9" evidence="2 12"/>
<evidence type="ECO:0000256" key="4">
    <source>
        <dbReference type="ARBA" id="ARBA00022679"/>
    </source>
</evidence>
<dbReference type="HAMAP" id="MF_00165">
    <property type="entry name" value="Thymidylate_kinase"/>
    <property type="match status" value="1"/>
</dbReference>
<name>A0A4R3JE63_9PROT</name>
<evidence type="ECO:0000256" key="12">
    <source>
        <dbReference type="HAMAP-Rule" id="MF_00165"/>
    </source>
</evidence>
<dbReference type="GO" id="GO:0005829">
    <property type="term" value="C:cytosol"/>
    <property type="evidence" value="ECO:0007669"/>
    <property type="project" value="TreeGrafter"/>
</dbReference>
<dbReference type="InterPro" id="IPR039430">
    <property type="entry name" value="Thymidylate_kin-like_dom"/>
</dbReference>
<evidence type="ECO:0000259" key="13">
    <source>
        <dbReference type="Pfam" id="PF02223"/>
    </source>
</evidence>
<evidence type="ECO:0000256" key="2">
    <source>
        <dbReference type="ARBA" id="ARBA00012980"/>
    </source>
</evidence>
<dbReference type="GO" id="GO:0006233">
    <property type="term" value="P:dTDP biosynthetic process"/>
    <property type="evidence" value="ECO:0007669"/>
    <property type="project" value="InterPro"/>
</dbReference>
<dbReference type="PROSITE" id="PS01331">
    <property type="entry name" value="THYMIDYLATE_KINASE"/>
    <property type="match status" value="1"/>
</dbReference>
<evidence type="ECO:0000256" key="1">
    <source>
        <dbReference type="ARBA" id="ARBA00009776"/>
    </source>
</evidence>
<dbReference type="Pfam" id="PF02223">
    <property type="entry name" value="Thymidylate_kin"/>
    <property type="match status" value="1"/>
</dbReference>
<comment type="function">
    <text evidence="11 12">Phosphorylation of dTMP to form dTDP in both de novo and salvage pathways of dTTP synthesis.</text>
</comment>
<dbReference type="OrthoDB" id="9774907at2"/>
<dbReference type="PANTHER" id="PTHR10344:SF4">
    <property type="entry name" value="UMP-CMP KINASE 2, MITOCHONDRIAL"/>
    <property type="match status" value="1"/>
</dbReference>
<sequence>MSATAEKKGKLITFEGGEGGGKSTQIGLLTKALKARGLEVVRTREPGGTPGGEKIRSLLVNGDIDLWKPLSEALLNYAARFEHVSRLIVPALERGAWVLSDRFSDSTLAYQGYAHALDRETIARLHRLVLGAFEPDLTLILDIPVDVGLARARARGDGEDRYERMEVSFHHRLRDGFLDIARKNIARCAIIDGEPGVDDVQRAIRAVVQSRFGIDLS</sequence>
<feature type="binding site" evidence="12">
    <location>
        <begin position="16"/>
        <end position="23"/>
    </location>
    <ligand>
        <name>ATP</name>
        <dbReference type="ChEBI" id="CHEBI:30616"/>
    </ligand>
</feature>
<evidence type="ECO:0000256" key="9">
    <source>
        <dbReference type="ARBA" id="ARBA00029962"/>
    </source>
</evidence>
<dbReference type="PANTHER" id="PTHR10344">
    <property type="entry name" value="THYMIDYLATE KINASE"/>
    <property type="match status" value="1"/>
</dbReference>
<keyword evidence="6 12" id="KW-0547">Nucleotide-binding</keyword>
<dbReference type="GO" id="GO:0006235">
    <property type="term" value="P:dTTP biosynthetic process"/>
    <property type="evidence" value="ECO:0007669"/>
    <property type="project" value="UniProtKB-UniRule"/>
</dbReference>
<dbReference type="GO" id="GO:0004798">
    <property type="term" value="F:dTMP kinase activity"/>
    <property type="evidence" value="ECO:0007669"/>
    <property type="project" value="UniProtKB-UniRule"/>
</dbReference>
<evidence type="ECO:0000256" key="5">
    <source>
        <dbReference type="ARBA" id="ARBA00022727"/>
    </source>
</evidence>
<protein>
    <recommendedName>
        <fullName evidence="3 12">Thymidylate kinase</fullName>
        <ecNumber evidence="2 12">2.7.4.9</ecNumber>
    </recommendedName>
    <alternativeName>
        <fullName evidence="9 12">dTMP kinase</fullName>
    </alternativeName>
</protein>
<proteinExistence type="inferred from homology"/>
<evidence type="ECO:0000256" key="7">
    <source>
        <dbReference type="ARBA" id="ARBA00022777"/>
    </source>
</evidence>